<dbReference type="PANTHER" id="PTHR22739:SF22">
    <property type="entry name" value="COSTARS DOMAIN-CONTAINING PROTEIN"/>
    <property type="match status" value="1"/>
</dbReference>
<dbReference type="InterPro" id="IPR038095">
    <property type="entry name" value="Costars_sf"/>
</dbReference>
<evidence type="ECO:0000259" key="2">
    <source>
        <dbReference type="SMART" id="SM01283"/>
    </source>
</evidence>
<feature type="domain" description="Costars" evidence="2">
    <location>
        <begin position="93"/>
        <end position="178"/>
    </location>
</feature>
<accession>A0A2U9AZE9</accession>
<dbReference type="GO" id="GO:0045944">
    <property type="term" value="P:positive regulation of transcription by RNA polymerase II"/>
    <property type="evidence" value="ECO:0007669"/>
    <property type="project" value="TreeGrafter"/>
</dbReference>
<dbReference type="Pfam" id="PF14705">
    <property type="entry name" value="Costars"/>
    <property type="match status" value="1"/>
</dbReference>
<feature type="region of interest" description="Disordered" evidence="1">
    <location>
        <begin position="46"/>
        <end position="91"/>
    </location>
</feature>
<protein>
    <submittedName>
        <fullName evidence="3">Putative actin-binding Rho-activating protein-like</fullName>
    </submittedName>
</protein>
<dbReference type="InterPro" id="IPR027817">
    <property type="entry name" value="Costars_dom"/>
</dbReference>
<dbReference type="GO" id="GO:0030017">
    <property type="term" value="C:sarcomere"/>
    <property type="evidence" value="ECO:0007669"/>
    <property type="project" value="TreeGrafter"/>
</dbReference>
<evidence type="ECO:0000256" key="1">
    <source>
        <dbReference type="SAM" id="MobiDB-lite"/>
    </source>
</evidence>
<dbReference type="Proteomes" id="UP000246464">
    <property type="component" value="Chromosome 1"/>
</dbReference>
<reference evidence="3 4" key="1">
    <citation type="submission" date="2017-12" db="EMBL/GenBank/DDBJ databases">
        <title>Integrating genomic resources of turbot (Scophthalmus maximus) in depth evaluation of genetic and physical mapping variation across individuals.</title>
        <authorList>
            <person name="Martinez P."/>
        </authorList>
    </citation>
    <scope>NUCLEOTIDE SEQUENCE [LARGE SCALE GENOMIC DNA]</scope>
</reference>
<dbReference type="GO" id="GO:0003779">
    <property type="term" value="F:actin binding"/>
    <property type="evidence" value="ECO:0007669"/>
    <property type="project" value="InterPro"/>
</dbReference>
<dbReference type="GO" id="GO:0035025">
    <property type="term" value="P:positive regulation of Rho protein signal transduction"/>
    <property type="evidence" value="ECO:0007669"/>
    <property type="project" value="InterPro"/>
</dbReference>
<dbReference type="InterPro" id="IPR026111">
    <property type="entry name" value="Abra"/>
</dbReference>
<organism evidence="3 4">
    <name type="scientific">Scophthalmus maximus</name>
    <name type="common">Turbot</name>
    <name type="synonym">Psetta maxima</name>
    <dbReference type="NCBI Taxonomy" id="52904"/>
    <lineage>
        <taxon>Eukaryota</taxon>
        <taxon>Metazoa</taxon>
        <taxon>Chordata</taxon>
        <taxon>Craniata</taxon>
        <taxon>Vertebrata</taxon>
        <taxon>Euteleostomi</taxon>
        <taxon>Actinopterygii</taxon>
        <taxon>Neopterygii</taxon>
        <taxon>Teleostei</taxon>
        <taxon>Neoteleostei</taxon>
        <taxon>Acanthomorphata</taxon>
        <taxon>Carangaria</taxon>
        <taxon>Pleuronectiformes</taxon>
        <taxon>Pleuronectoidei</taxon>
        <taxon>Scophthalmidae</taxon>
        <taxon>Scophthalmus</taxon>
    </lineage>
</organism>
<feature type="compositionally biased region" description="Basic and acidic residues" evidence="1">
    <location>
        <begin position="46"/>
        <end position="62"/>
    </location>
</feature>
<dbReference type="Gene3D" id="1.10.10.1540">
    <property type="entry name" value="Costar domain"/>
    <property type="match status" value="1"/>
</dbReference>
<evidence type="ECO:0000313" key="4">
    <source>
        <dbReference type="Proteomes" id="UP000246464"/>
    </source>
</evidence>
<dbReference type="AlphaFoldDB" id="A0A2U9AZE9"/>
<sequence>METNSQSPATMETEDDAPAPAQFSDDTAACVVSVKGLKDNWQKWSDERQDYQKHNPFSHDTRPSVVVPQRGQDDYGRPLQGSTTEQRGKDAHTHIGREVQELCEVIRNIGEPRDSEGGDSSGSGKVVCVEFGKLFERYVTISNKLVGVLLRARKQGLVNFEGEMLWQGKDDQVIVTLLQ</sequence>
<dbReference type="PANTHER" id="PTHR22739">
    <property type="entry name" value="STRIATED MUSCLE ACTIVATOR OF RHO-DEPENDENT SIGNALING-RELATED"/>
    <property type="match status" value="1"/>
</dbReference>
<proteinExistence type="predicted"/>
<dbReference type="STRING" id="52904.ENSSMAP00000010559"/>
<gene>
    <name evidence="3" type="ORF">SMAX5B_011988</name>
</gene>
<evidence type="ECO:0000313" key="3">
    <source>
        <dbReference type="EMBL" id="AWO96955.1"/>
    </source>
</evidence>
<dbReference type="SMART" id="SM01283">
    <property type="entry name" value="Costars"/>
    <property type="match status" value="1"/>
</dbReference>
<feature type="region of interest" description="Disordered" evidence="1">
    <location>
        <begin position="1"/>
        <end position="25"/>
    </location>
</feature>
<keyword evidence="4" id="KW-1185">Reference proteome</keyword>
<name>A0A2U9AZE9_SCOMX</name>
<feature type="compositionally biased region" description="Polar residues" evidence="1">
    <location>
        <begin position="1"/>
        <end position="10"/>
    </location>
</feature>
<dbReference type="EMBL" id="CP026243">
    <property type="protein sequence ID" value="AWO96955.1"/>
    <property type="molecule type" value="Genomic_DNA"/>
</dbReference>